<dbReference type="GO" id="GO:0016192">
    <property type="term" value="P:vesicle-mediated transport"/>
    <property type="evidence" value="ECO:0007669"/>
    <property type="project" value="InterPro"/>
</dbReference>
<evidence type="ECO:0000313" key="2">
    <source>
        <dbReference type="Proteomes" id="UP000195607"/>
    </source>
</evidence>
<reference evidence="1 2" key="1">
    <citation type="submission" date="2016-04" db="EMBL/GenBank/DDBJ databases">
        <authorList>
            <person name="Evans L.H."/>
            <person name="Alamgir A."/>
            <person name="Owens N."/>
            <person name="Weber N.D."/>
            <person name="Virtaneva K."/>
            <person name="Barbian K."/>
            <person name="Babar A."/>
            <person name="Rosenke K."/>
        </authorList>
    </citation>
    <scope>NUCLEOTIDE SEQUENCE [LARGE SCALE GENOMIC DNA]</scope>
    <source>
        <strain evidence="2">S5(T) (JCM 30642 \VKM B-2941)</strain>
    </source>
</reference>
<dbReference type="AlphaFoldDB" id="A0A1N5U9C9"/>
<proteinExistence type="predicted"/>
<accession>A0A1N5U9C9</accession>
<dbReference type="GO" id="GO:0005198">
    <property type="term" value="F:structural molecule activity"/>
    <property type="evidence" value="ECO:0007669"/>
    <property type="project" value="InterPro"/>
</dbReference>
<dbReference type="InterPro" id="IPR016025">
    <property type="entry name" value="Clathrin_H-chain_N"/>
</dbReference>
<evidence type="ECO:0000313" key="1">
    <source>
        <dbReference type="EMBL" id="SIM56768.1"/>
    </source>
</evidence>
<name>A0A1N5U9C9_9ARCH</name>
<dbReference type="GO" id="GO:0030132">
    <property type="term" value="C:clathrin coat of coated pit"/>
    <property type="evidence" value="ECO:0007669"/>
    <property type="project" value="InterPro"/>
</dbReference>
<sequence>MESRELISKYIQDLKEIGDKIFIVNSSYYKSGNFEDKEIFKFTPFDLNQMELNIPLSPHENMKELLSDMGHDFLISEGVEFMKLKDDEDDEQNDKKRTNIPTVDINSLGTIEAIDLAYNLKLKERTAEEKEPIDVIDLSYEIKNELRFPDEFFNDFPSKLMESPYLNTIKNCTKYGFIQGFRVYYNFYQISGNSIVPISSYPAVIAMSQNINIEGLMMSLQSKFKSFSETEEFQVYNTYRMVRNIKNKYLMRKGKPSSVSIFTKPELEWAESSGLFEIIEDKLQLKEGVVPADLSDLINEYAIGAERIVQKWKSMKLF</sequence>
<dbReference type="EMBL" id="LT671858">
    <property type="protein sequence ID" value="SIM56768.1"/>
    <property type="molecule type" value="Genomic_DNA"/>
</dbReference>
<dbReference type="SUPFAM" id="SSF50989">
    <property type="entry name" value="Clathrin heavy-chain terminal domain"/>
    <property type="match status" value="1"/>
</dbReference>
<dbReference type="Proteomes" id="UP000195607">
    <property type="component" value="Chromosome I"/>
</dbReference>
<dbReference type="GO" id="GO:0006886">
    <property type="term" value="P:intracellular protein transport"/>
    <property type="evidence" value="ECO:0007669"/>
    <property type="project" value="InterPro"/>
</dbReference>
<protein>
    <submittedName>
        <fullName evidence="1">Uncharacterized protein</fullName>
    </submittedName>
</protein>
<dbReference type="RefSeq" id="WP_148689688.1">
    <property type="nucleotide sequence ID" value="NZ_LT671858.1"/>
</dbReference>
<organism evidence="1 2">
    <name type="scientific">Cuniculiplasma divulgatum</name>
    <dbReference type="NCBI Taxonomy" id="1673428"/>
    <lineage>
        <taxon>Archaea</taxon>
        <taxon>Methanobacteriati</taxon>
        <taxon>Thermoplasmatota</taxon>
        <taxon>Thermoplasmata</taxon>
        <taxon>Thermoplasmatales</taxon>
        <taxon>Cuniculiplasmataceae</taxon>
        <taxon>Cuniculiplasma</taxon>
    </lineage>
</organism>
<gene>
    <name evidence="1" type="ORF">CSP5_0836</name>
</gene>
<dbReference type="GeneID" id="41588110"/>